<dbReference type="EMBL" id="JAGIZQ010000003">
    <property type="protein sequence ID" value="KAH6637045.1"/>
    <property type="molecule type" value="Genomic_DNA"/>
</dbReference>
<sequence>MKSSPELPGPVGRAEPKGGDNPAVAGQPRRGSSKAALYVILPLVFFGSLIRLFPIHSVCIGRLRSTKPRTIEERVEHILRTTPLIDGHNDLAIFIRAFYNNHIYNETFSEPFAEGGLRGHVDIPRLQAGMNGGAFWSVFWPCPANGSDYSDENYHSIVQQTLQQIDLLARLRHSHPSIFAPPTLTSTEALDRFLDTHHHTQPPQRQPPKLIGPLGVEGLHQIGNSVAILRQFHALGVRYATLTHNCGNRFADAALHEHPLRRAEPVWHGVSPAGRRMVREMNRLGMMVDLAHASVDTMRDVLGGGGSGWEGSAAPVVFSHSSVYALCPHPRNVPDGVLDLVGRRGGLVMVNFNPGFISCVEAPGRGDGLPEFYPANATLHQVVRHVLYIGERIGFDHVGLGSDFAGIVDVPEGLEDVSKFPDLIAELLRQGVSDRDAAKVVGGNILRVWGEVEAVAREMQKKGEPVLEDDLPRLFAAGYRGTEREL</sequence>
<dbReference type="Proteomes" id="UP000724584">
    <property type="component" value="Unassembled WGS sequence"/>
</dbReference>
<keyword evidence="2" id="KW-1185">Reference proteome</keyword>
<reference evidence="1 2" key="1">
    <citation type="journal article" date="2021" name="Nat. Commun.">
        <title>Genetic determinants of endophytism in the Arabidopsis root mycobiome.</title>
        <authorList>
            <person name="Mesny F."/>
            <person name="Miyauchi S."/>
            <person name="Thiergart T."/>
            <person name="Pickel B."/>
            <person name="Atanasova L."/>
            <person name="Karlsson M."/>
            <person name="Huettel B."/>
            <person name="Barry K.W."/>
            <person name="Haridas S."/>
            <person name="Chen C."/>
            <person name="Bauer D."/>
            <person name="Andreopoulos W."/>
            <person name="Pangilinan J."/>
            <person name="LaButti K."/>
            <person name="Riley R."/>
            <person name="Lipzen A."/>
            <person name="Clum A."/>
            <person name="Drula E."/>
            <person name="Henrissat B."/>
            <person name="Kohler A."/>
            <person name="Grigoriev I.V."/>
            <person name="Martin F.M."/>
            <person name="Hacquard S."/>
        </authorList>
    </citation>
    <scope>NUCLEOTIDE SEQUENCE [LARGE SCALE GENOMIC DNA]</scope>
    <source>
        <strain evidence="1 2">MPI-SDFR-AT-0079</strain>
    </source>
</reference>
<evidence type="ECO:0000313" key="2">
    <source>
        <dbReference type="Proteomes" id="UP000724584"/>
    </source>
</evidence>
<evidence type="ECO:0000313" key="1">
    <source>
        <dbReference type="EMBL" id="KAH6637045.1"/>
    </source>
</evidence>
<proteinExistence type="predicted"/>
<organism evidence="1 2">
    <name type="scientific">Chaetomium tenue</name>
    <dbReference type="NCBI Taxonomy" id="1854479"/>
    <lineage>
        <taxon>Eukaryota</taxon>
        <taxon>Fungi</taxon>
        <taxon>Dikarya</taxon>
        <taxon>Ascomycota</taxon>
        <taxon>Pezizomycotina</taxon>
        <taxon>Sordariomycetes</taxon>
        <taxon>Sordariomycetidae</taxon>
        <taxon>Sordariales</taxon>
        <taxon>Chaetomiaceae</taxon>
        <taxon>Chaetomium</taxon>
    </lineage>
</organism>
<comment type="caution">
    <text evidence="1">The sequence shown here is derived from an EMBL/GenBank/DDBJ whole genome shotgun (WGS) entry which is preliminary data.</text>
</comment>
<accession>A0ACB7PGE3</accession>
<name>A0ACB7PGE3_9PEZI</name>
<protein>
    <submittedName>
        <fullName evidence="1">Membrane dipeptidase-domain-containing protein</fullName>
    </submittedName>
</protein>
<gene>
    <name evidence="1" type="ORF">F5144DRAFT_204789</name>
</gene>